<dbReference type="InterPro" id="IPR018669">
    <property type="entry name" value="Toxin_HigB"/>
</dbReference>
<dbReference type="RefSeq" id="WP_379716890.1">
    <property type="nucleotide sequence ID" value="NZ_JBHTBS010000031.1"/>
</dbReference>
<proteinExistence type="predicted"/>
<dbReference type="EMBL" id="JBHTBS010000031">
    <property type="protein sequence ID" value="MFC7339656.1"/>
    <property type="molecule type" value="Genomic_DNA"/>
</dbReference>
<dbReference type="Pfam" id="PF09907">
    <property type="entry name" value="HigB_toxin"/>
    <property type="match status" value="1"/>
</dbReference>
<keyword evidence="2" id="KW-1185">Reference proteome</keyword>
<organism evidence="1 2">
    <name type="scientific">Haloferula chungangensis</name>
    <dbReference type="NCBI Taxonomy" id="1048331"/>
    <lineage>
        <taxon>Bacteria</taxon>
        <taxon>Pseudomonadati</taxon>
        <taxon>Verrucomicrobiota</taxon>
        <taxon>Verrucomicrobiia</taxon>
        <taxon>Verrucomicrobiales</taxon>
        <taxon>Verrucomicrobiaceae</taxon>
        <taxon>Haloferula</taxon>
    </lineage>
</organism>
<sequence>MRDIKEQFLREAASPKSKAGKWLEVWRTVVRSADWKNIEDVRKTYPSADPVKVDSGRTVTIFNVCGKDYRLITAIHYDKQRLYTLRFLTHAEYDKNRWKKEL</sequence>
<name>A0ABW2LDR6_9BACT</name>
<comment type="caution">
    <text evidence="1">The sequence shown here is derived from an EMBL/GenBank/DDBJ whole genome shotgun (WGS) entry which is preliminary data.</text>
</comment>
<evidence type="ECO:0000313" key="2">
    <source>
        <dbReference type="Proteomes" id="UP001596472"/>
    </source>
</evidence>
<evidence type="ECO:0000313" key="1">
    <source>
        <dbReference type="EMBL" id="MFC7339656.1"/>
    </source>
</evidence>
<dbReference type="Proteomes" id="UP001596472">
    <property type="component" value="Unassembled WGS sequence"/>
</dbReference>
<accession>A0ABW2LDR6</accession>
<protein>
    <submittedName>
        <fullName evidence="1">Type II toxin-antitoxin system HigB family toxin</fullName>
    </submittedName>
</protein>
<gene>
    <name evidence="1" type="ORF">ACFQY0_20900</name>
</gene>
<reference evidence="2" key="1">
    <citation type="journal article" date="2019" name="Int. J. Syst. Evol. Microbiol.">
        <title>The Global Catalogue of Microorganisms (GCM) 10K type strain sequencing project: providing services to taxonomists for standard genome sequencing and annotation.</title>
        <authorList>
            <consortium name="The Broad Institute Genomics Platform"/>
            <consortium name="The Broad Institute Genome Sequencing Center for Infectious Disease"/>
            <person name="Wu L."/>
            <person name="Ma J."/>
        </authorList>
    </citation>
    <scope>NUCLEOTIDE SEQUENCE [LARGE SCALE GENOMIC DNA]</scope>
    <source>
        <strain evidence="2">CGMCC 4.1467</strain>
    </source>
</reference>